<evidence type="ECO:0000313" key="3">
    <source>
        <dbReference type="Proteomes" id="UP000026962"/>
    </source>
</evidence>
<reference evidence="2" key="2">
    <citation type="submission" date="2018-05" db="EMBL/GenBank/DDBJ databases">
        <title>OpunRS2 (Oryza punctata Reference Sequence Version 2).</title>
        <authorList>
            <person name="Zhang J."/>
            <person name="Kudrna D."/>
            <person name="Lee S."/>
            <person name="Talag J."/>
            <person name="Welchert J."/>
            <person name="Wing R.A."/>
        </authorList>
    </citation>
    <scope>NUCLEOTIDE SEQUENCE [LARGE SCALE GENOMIC DNA]</scope>
</reference>
<feature type="compositionally biased region" description="Basic residues" evidence="1">
    <location>
        <begin position="193"/>
        <end position="209"/>
    </location>
</feature>
<feature type="region of interest" description="Disordered" evidence="1">
    <location>
        <begin position="58"/>
        <end position="96"/>
    </location>
</feature>
<proteinExistence type="predicted"/>
<feature type="region of interest" description="Disordered" evidence="1">
    <location>
        <begin position="173"/>
        <end position="214"/>
    </location>
</feature>
<feature type="region of interest" description="Disordered" evidence="1">
    <location>
        <begin position="306"/>
        <end position="337"/>
    </location>
</feature>
<reference evidence="2" key="1">
    <citation type="submission" date="2015-04" db="UniProtKB">
        <authorList>
            <consortium name="EnsemblPlants"/>
        </authorList>
    </citation>
    <scope>IDENTIFICATION</scope>
</reference>
<feature type="region of interest" description="Disordered" evidence="1">
    <location>
        <begin position="112"/>
        <end position="147"/>
    </location>
</feature>
<name>A0A0E0JUG0_ORYPU</name>
<feature type="compositionally biased region" description="Polar residues" evidence="1">
    <location>
        <begin position="173"/>
        <end position="192"/>
    </location>
</feature>
<dbReference type="AlphaFoldDB" id="A0A0E0JUG0"/>
<evidence type="ECO:0000313" key="2">
    <source>
        <dbReference type="EnsemblPlants" id="OPUNC02G00130.1"/>
    </source>
</evidence>
<protein>
    <submittedName>
        <fullName evidence="2">Uncharacterized protein</fullName>
    </submittedName>
</protein>
<dbReference type="Gramene" id="OPUNC02G00130.1">
    <property type="protein sequence ID" value="OPUNC02G00130.1"/>
    <property type="gene ID" value="OPUNC02G00130"/>
</dbReference>
<feature type="compositionally biased region" description="Basic and acidic residues" evidence="1">
    <location>
        <begin position="308"/>
        <end position="327"/>
    </location>
</feature>
<accession>A0A0E0JUG0</accession>
<feature type="compositionally biased region" description="Polar residues" evidence="1">
    <location>
        <begin position="124"/>
        <end position="133"/>
    </location>
</feature>
<dbReference type="HOGENOM" id="CLU_793174_0_0_1"/>
<dbReference type="Proteomes" id="UP000026962">
    <property type="component" value="Chromosome 2"/>
</dbReference>
<evidence type="ECO:0000256" key="1">
    <source>
        <dbReference type="SAM" id="MobiDB-lite"/>
    </source>
</evidence>
<dbReference type="EnsemblPlants" id="OPUNC02G00130.1">
    <property type="protein sequence ID" value="OPUNC02G00130.1"/>
    <property type="gene ID" value="OPUNC02G00130"/>
</dbReference>
<keyword evidence="3" id="KW-1185">Reference proteome</keyword>
<organism evidence="2">
    <name type="scientific">Oryza punctata</name>
    <name type="common">Red rice</name>
    <dbReference type="NCBI Taxonomy" id="4537"/>
    <lineage>
        <taxon>Eukaryota</taxon>
        <taxon>Viridiplantae</taxon>
        <taxon>Streptophyta</taxon>
        <taxon>Embryophyta</taxon>
        <taxon>Tracheophyta</taxon>
        <taxon>Spermatophyta</taxon>
        <taxon>Magnoliopsida</taxon>
        <taxon>Liliopsida</taxon>
        <taxon>Poales</taxon>
        <taxon>Poaceae</taxon>
        <taxon>BOP clade</taxon>
        <taxon>Oryzoideae</taxon>
        <taxon>Oryzeae</taxon>
        <taxon>Oryzinae</taxon>
        <taxon>Oryza</taxon>
    </lineage>
</organism>
<sequence length="350" mass="38996">MLIRELMESIDKHWPGTVSNAVLKEASRAVVAVRSYIEDKIKIRSSRKCHVVATQRSAATSSCHRRSDALSPRDPAPRRMHLRPGPHASARGPARGRRVAAPLFLRETARSAWAPHGSAPLNPWTRSRTNQTKPRIPRFGAPPRDRARLRLGPACSDIALGLLGLGILANQSEPPSQQSLAHVHASTSQAHAQHSRKQIQKGPPSKHFHTPHDETESKLIRLLMTSSSTIQQHRIIQGTGMTACARPQKRAKAAHHSMKDYETVLQEASSNTKGLKRSSNYSSKHISTRFKQKMDHTTRVTCTTLQKTHSERPPIKHLHTPHDEIESKGINGEEQDNDFLGKPLTLFRVV</sequence>